<accession>A0A2K2DMC8</accession>
<protein>
    <submittedName>
        <fullName evidence="2 3">Uncharacterized protein</fullName>
    </submittedName>
</protein>
<reference evidence="3" key="3">
    <citation type="submission" date="2018-08" db="UniProtKB">
        <authorList>
            <consortium name="EnsemblPlants"/>
        </authorList>
    </citation>
    <scope>IDENTIFICATION</scope>
    <source>
        <strain evidence="3">cv. Bd21</strain>
    </source>
</reference>
<dbReference type="EMBL" id="CM000880">
    <property type="protein sequence ID" value="PNT75431.1"/>
    <property type="molecule type" value="Genomic_DNA"/>
</dbReference>
<reference evidence="2" key="2">
    <citation type="submission" date="2017-06" db="EMBL/GenBank/DDBJ databases">
        <title>WGS assembly of Brachypodium distachyon.</title>
        <authorList>
            <consortium name="The International Brachypodium Initiative"/>
            <person name="Lucas S."/>
            <person name="Harmon-Smith M."/>
            <person name="Lail K."/>
            <person name="Tice H."/>
            <person name="Grimwood J."/>
            <person name="Bruce D."/>
            <person name="Barry K."/>
            <person name="Shu S."/>
            <person name="Lindquist E."/>
            <person name="Wang M."/>
            <person name="Pitluck S."/>
            <person name="Vogel J.P."/>
            <person name="Garvin D.F."/>
            <person name="Mockler T.C."/>
            <person name="Schmutz J."/>
            <person name="Rokhsar D."/>
            <person name="Bevan M.W."/>
        </authorList>
    </citation>
    <scope>NUCLEOTIDE SEQUENCE</scope>
    <source>
        <strain evidence="2">Bd21</strain>
    </source>
</reference>
<dbReference type="AlphaFoldDB" id="A0A2K2DMC8"/>
<evidence type="ECO:0000313" key="4">
    <source>
        <dbReference type="Proteomes" id="UP000008810"/>
    </source>
</evidence>
<gene>
    <name evidence="2" type="ORF">BRADI_1g32515v3</name>
</gene>
<keyword evidence="4" id="KW-1185">Reference proteome</keyword>
<evidence type="ECO:0000313" key="3">
    <source>
        <dbReference type="EnsemblPlants" id="PNT75431"/>
    </source>
</evidence>
<name>A0A2K2DMC8_BRADI</name>
<dbReference type="EnsemblPlants" id="PNT75431">
    <property type="protein sequence ID" value="PNT75431"/>
    <property type="gene ID" value="BRADI_1g32515v3"/>
</dbReference>
<dbReference type="Gramene" id="PNT75431">
    <property type="protein sequence ID" value="PNT75431"/>
    <property type="gene ID" value="BRADI_1g32515v3"/>
</dbReference>
<organism evidence="2">
    <name type="scientific">Brachypodium distachyon</name>
    <name type="common">Purple false brome</name>
    <name type="synonym">Trachynia distachya</name>
    <dbReference type="NCBI Taxonomy" id="15368"/>
    <lineage>
        <taxon>Eukaryota</taxon>
        <taxon>Viridiplantae</taxon>
        <taxon>Streptophyta</taxon>
        <taxon>Embryophyta</taxon>
        <taxon>Tracheophyta</taxon>
        <taxon>Spermatophyta</taxon>
        <taxon>Magnoliopsida</taxon>
        <taxon>Liliopsida</taxon>
        <taxon>Poales</taxon>
        <taxon>Poaceae</taxon>
        <taxon>BOP clade</taxon>
        <taxon>Pooideae</taxon>
        <taxon>Stipodae</taxon>
        <taxon>Brachypodieae</taxon>
        <taxon>Brachypodium</taxon>
    </lineage>
</organism>
<dbReference type="Proteomes" id="UP000008810">
    <property type="component" value="Chromosome 1"/>
</dbReference>
<evidence type="ECO:0000256" key="1">
    <source>
        <dbReference type="SAM" id="MobiDB-lite"/>
    </source>
</evidence>
<evidence type="ECO:0000313" key="2">
    <source>
        <dbReference type="EMBL" id="PNT75431.1"/>
    </source>
</evidence>
<proteinExistence type="predicted"/>
<dbReference type="InParanoid" id="A0A2K2DMC8"/>
<reference evidence="2 3" key="1">
    <citation type="journal article" date="2010" name="Nature">
        <title>Genome sequencing and analysis of the model grass Brachypodium distachyon.</title>
        <authorList>
            <consortium name="International Brachypodium Initiative"/>
        </authorList>
    </citation>
    <scope>NUCLEOTIDE SEQUENCE [LARGE SCALE GENOMIC DNA]</scope>
    <source>
        <strain evidence="2 3">Bd21</strain>
    </source>
</reference>
<feature type="region of interest" description="Disordered" evidence="1">
    <location>
        <begin position="1"/>
        <end position="34"/>
    </location>
</feature>
<sequence length="76" mass="8060">MMSSSTRQSVVEVPPAPEKKLGGASSSSSTEEQARAIIRTAKRALEDVDNSVARSLERFLANRRTKAPAAAASSSR</sequence>